<evidence type="ECO:0000313" key="1">
    <source>
        <dbReference type="EMBL" id="XBV47456.1"/>
    </source>
</evidence>
<protein>
    <submittedName>
        <fullName evidence="1">Uncharacterized protein</fullName>
    </submittedName>
</protein>
<dbReference type="EMBL" id="CP158294">
    <property type="protein sequence ID" value="XBV47456.1"/>
    <property type="molecule type" value="Genomic_DNA"/>
</dbReference>
<sequence length="196" mass="22338">MMNMHKGSLYSAKHLQHLLLKVATQLLKDYPEAKNVSLGFGGSNLNVLYPGVFKSHTHQFQSLGLIRHADTSLLSEAKKDPANNHKLSLAIKTVERLINRPINLTSVNIENQDAIDMRPEDRKDFKNSFTLVTAENSEQYKTGILTTNRVIENYEKTRRPTDEQKNNRLIGSQTVIEYKGISTTYWAERNLAQAKR</sequence>
<reference evidence="1" key="1">
    <citation type="submission" date="2024-06" db="EMBL/GenBank/DDBJ databases">
        <title>Multiomics insights into the TNT degradation mechanism by Pantoea sp. BJ2 isolated from an ammunition destruction site.</title>
        <authorList>
            <person name="Luo J."/>
        </authorList>
    </citation>
    <scope>NUCLEOTIDE SEQUENCE</scope>
    <source>
        <strain evidence="1">BJ2</strain>
        <plasmid evidence="1">plasmindB</plasmid>
    </source>
</reference>
<proteinExistence type="predicted"/>
<dbReference type="AlphaFoldDB" id="A0AAU7U354"/>
<dbReference type="RefSeq" id="WP_350262480.1">
    <property type="nucleotide sequence ID" value="NZ_CP158294.1"/>
</dbReference>
<name>A0AAU7U354_9GAMM</name>
<organism evidence="1">
    <name type="scientific">Pantoea sp. BJ2</name>
    <dbReference type="NCBI Taxonomy" id="3141322"/>
    <lineage>
        <taxon>Bacteria</taxon>
        <taxon>Pseudomonadati</taxon>
        <taxon>Pseudomonadota</taxon>
        <taxon>Gammaproteobacteria</taxon>
        <taxon>Enterobacterales</taxon>
        <taxon>Erwiniaceae</taxon>
        <taxon>Pantoea</taxon>
    </lineage>
</organism>
<geneLocation type="plasmid" evidence="1">
    <name>plasmindB</name>
</geneLocation>
<accession>A0AAU7U354</accession>
<keyword evidence="1" id="KW-0614">Plasmid</keyword>
<gene>
    <name evidence="1" type="ORF">AAF463_24270</name>
</gene>